<dbReference type="Proteomes" id="UP000471672">
    <property type="component" value="Unassembled WGS sequence"/>
</dbReference>
<gene>
    <name evidence="1" type="ORF">GYH36_16345</name>
</gene>
<evidence type="ECO:0000313" key="2">
    <source>
        <dbReference type="Proteomes" id="UP000471672"/>
    </source>
</evidence>
<comment type="caution">
    <text evidence="1">The sequence shown here is derived from an EMBL/GenBank/DDBJ whole genome shotgun (WGS) entry which is preliminary data.</text>
</comment>
<dbReference type="EMBL" id="JAAFAN010000070">
    <property type="protein sequence ID" value="NDO91009.1"/>
    <property type="molecule type" value="Genomic_DNA"/>
</dbReference>
<reference evidence="1 2" key="1">
    <citation type="journal article" date="2021" name="Arch. Microbiol.">
        <title>Cellulosimicrobium fucosivorans sp. nov., isolated from San Elijo Lagoon, contains a fucose metabolic pathway linked to carotenoid production.</title>
        <authorList>
            <person name="Aviles F.A."/>
            <person name="Kyndt J.A."/>
        </authorList>
    </citation>
    <scope>NUCLEOTIDE SEQUENCE [LARGE SCALE GENOMIC DNA]</scope>
    <source>
        <strain evidence="1 2">SE3</strain>
    </source>
</reference>
<keyword evidence="2" id="KW-1185">Reference proteome</keyword>
<sequence>MGKSSQKSQAEAEPPPSEDAYDIVFYVHDDESMPAEDFLDSCPDSVQDDFAAILIAVATSPPHKFAGGGMWEAMHGDMRGWYEARKDFQRRHYRLFCLLDTKARSRAKPLLVVVDGRDKARGTVIDDKEHKKIRSLGERYRKTQPRPIA</sequence>
<organism evidence="1 2">
    <name type="scientific">Cellulosimicrobium composti</name>
    <dbReference type="NCBI Taxonomy" id="2672572"/>
    <lineage>
        <taxon>Bacteria</taxon>
        <taxon>Bacillati</taxon>
        <taxon>Actinomycetota</taxon>
        <taxon>Actinomycetes</taxon>
        <taxon>Micrococcales</taxon>
        <taxon>Promicromonosporaceae</taxon>
        <taxon>Cellulosimicrobium</taxon>
    </lineage>
</organism>
<dbReference type="RefSeq" id="WP_162290397.1">
    <property type="nucleotide sequence ID" value="NZ_JAAFAN010000070.1"/>
</dbReference>
<proteinExistence type="predicted"/>
<evidence type="ECO:0008006" key="3">
    <source>
        <dbReference type="Google" id="ProtNLM"/>
    </source>
</evidence>
<evidence type="ECO:0000313" key="1">
    <source>
        <dbReference type="EMBL" id="NDO91009.1"/>
    </source>
</evidence>
<name>A0ABX0BK57_9MICO</name>
<accession>A0ABX0BK57</accession>
<protein>
    <recommendedName>
        <fullName evidence="3">Addiction module toxin RelE</fullName>
    </recommendedName>
</protein>